<gene>
    <name evidence="3" type="ORF">FHS18_000447</name>
</gene>
<protein>
    <recommendedName>
        <fullName evidence="2">M23ase beta-sheet core domain-containing protein</fullName>
    </recommendedName>
</protein>
<organism evidence="3 4">
    <name type="scientific">Paenibacillus phyllosphaerae</name>
    <dbReference type="NCBI Taxonomy" id="274593"/>
    <lineage>
        <taxon>Bacteria</taxon>
        <taxon>Bacillati</taxon>
        <taxon>Bacillota</taxon>
        <taxon>Bacilli</taxon>
        <taxon>Bacillales</taxon>
        <taxon>Paenibacillaceae</taxon>
        <taxon>Paenibacillus</taxon>
    </lineage>
</organism>
<feature type="transmembrane region" description="Helical" evidence="1">
    <location>
        <begin position="36"/>
        <end position="60"/>
    </location>
</feature>
<feature type="transmembrane region" description="Helical" evidence="1">
    <location>
        <begin position="7"/>
        <end position="30"/>
    </location>
</feature>
<dbReference type="InterPro" id="IPR050570">
    <property type="entry name" value="Cell_wall_metabolism_enzyme"/>
</dbReference>
<evidence type="ECO:0000313" key="3">
    <source>
        <dbReference type="EMBL" id="MBB3108419.1"/>
    </source>
</evidence>
<feature type="transmembrane region" description="Helical" evidence="1">
    <location>
        <begin position="72"/>
        <end position="93"/>
    </location>
</feature>
<dbReference type="AlphaFoldDB" id="A0A7W5FKW8"/>
<dbReference type="Proteomes" id="UP000570361">
    <property type="component" value="Unassembled WGS sequence"/>
</dbReference>
<evidence type="ECO:0000259" key="2">
    <source>
        <dbReference type="Pfam" id="PF01551"/>
    </source>
</evidence>
<dbReference type="SUPFAM" id="SSF51261">
    <property type="entry name" value="Duplicated hybrid motif"/>
    <property type="match status" value="1"/>
</dbReference>
<dbReference type="RefSeq" id="WP_246427401.1">
    <property type="nucleotide sequence ID" value="NZ_JACHXK010000001.1"/>
</dbReference>
<sequence>MSNSSRLLYWIGALVFLLPALGWGLVFFIGGTIGAAAWWGLIGFSFASAACAGVACVLLIRGLWVRRHPMRYLMLLVLSLPGAGPLALLFGIWHPVFPVNIDRATPATTIGLPLREPAIVGWGGNEYKHNRHVVWPMERFAYDLMMEPALTGSHRLFDYGIYGADVIAPASGVIVGAYDEEADQTPGEEQYETMLGNYVYLRMDDSHTYLVLSHLKQGSVEVEVGQHVQAGELLGQVGNSGASSEPHLHLHHQRQDPSKTSMFLAEGLPLYFKAIHGHSQPKGGVEIIDGRKVLTGDVLIPLQNPE</sequence>
<dbReference type="InterPro" id="IPR016047">
    <property type="entry name" value="M23ase_b-sheet_dom"/>
</dbReference>
<comment type="caution">
    <text evidence="3">The sequence shown here is derived from an EMBL/GenBank/DDBJ whole genome shotgun (WGS) entry which is preliminary data.</text>
</comment>
<keyword evidence="1" id="KW-1133">Transmembrane helix</keyword>
<keyword evidence="1" id="KW-0472">Membrane</keyword>
<reference evidence="3 4" key="1">
    <citation type="submission" date="2020-08" db="EMBL/GenBank/DDBJ databases">
        <title>Genomic Encyclopedia of Type Strains, Phase III (KMG-III): the genomes of soil and plant-associated and newly described type strains.</title>
        <authorList>
            <person name="Whitman W."/>
        </authorList>
    </citation>
    <scope>NUCLEOTIDE SEQUENCE [LARGE SCALE GENOMIC DNA]</scope>
    <source>
        <strain evidence="3 4">CECT 5862</strain>
    </source>
</reference>
<feature type="domain" description="M23ase beta-sheet core" evidence="2">
    <location>
        <begin position="162"/>
        <end position="254"/>
    </location>
</feature>
<keyword evidence="4" id="KW-1185">Reference proteome</keyword>
<name>A0A7W5FKW8_9BACL</name>
<evidence type="ECO:0000256" key="1">
    <source>
        <dbReference type="SAM" id="Phobius"/>
    </source>
</evidence>
<proteinExistence type="predicted"/>
<evidence type="ECO:0000313" key="4">
    <source>
        <dbReference type="Proteomes" id="UP000570361"/>
    </source>
</evidence>
<dbReference type="PANTHER" id="PTHR21666">
    <property type="entry name" value="PEPTIDASE-RELATED"/>
    <property type="match status" value="1"/>
</dbReference>
<dbReference type="CDD" id="cd12797">
    <property type="entry name" value="M23_peptidase"/>
    <property type="match status" value="1"/>
</dbReference>
<accession>A0A7W5FKW8</accession>
<dbReference type="GO" id="GO:0004222">
    <property type="term" value="F:metalloendopeptidase activity"/>
    <property type="evidence" value="ECO:0007669"/>
    <property type="project" value="TreeGrafter"/>
</dbReference>
<dbReference type="PANTHER" id="PTHR21666:SF285">
    <property type="entry name" value="M23 FAMILY METALLOPEPTIDASE"/>
    <property type="match status" value="1"/>
</dbReference>
<dbReference type="InterPro" id="IPR011055">
    <property type="entry name" value="Dup_hybrid_motif"/>
</dbReference>
<dbReference type="Gene3D" id="2.70.70.10">
    <property type="entry name" value="Glucose Permease (Domain IIA)"/>
    <property type="match status" value="1"/>
</dbReference>
<dbReference type="Pfam" id="PF01551">
    <property type="entry name" value="Peptidase_M23"/>
    <property type="match status" value="1"/>
</dbReference>
<dbReference type="EMBL" id="JACHXK010000001">
    <property type="protein sequence ID" value="MBB3108419.1"/>
    <property type="molecule type" value="Genomic_DNA"/>
</dbReference>
<keyword evidence="1" id="KW-0812">Transmembrane</keyword>